<dbReference type="KEGG" id="elut:CKA38_08745"/>
<dbReference type="AlphaFoldDB" id="A0A2U8E371"/>
<sequence>MRNTSRCACNYTTPSEEVFRKLGNNIKPPTPKHAITVLTPMNMGTRTNGHGALLVTGVDRVSVDIDGNETFILNIDSGACTRPFCGSYEYARQDEGVFGVPWFAFYPF</sequence>
<reference evidence="1 2" key="1">
    <citation type="journal article" date="2018" name="Syst. Appl. Microbiol.">
        <title>Ereboglobus luteus gen. nov. sp. nov. from cockroach guts, and new insights into the oxygen relationship of the genera Opitutus and Didymococcus (Verrucomicrobia: Opitutaceae).</title>
        <authorList>
            <person name="Tegtmeier D."/>
            <person name="Belitz A."/>
            <person name="Radek R."/>
            <person name="Heimerl T."/>
            <person name="Brune A."/>
        </authorList>
    </citation>
    <scope>NUCLEOTIDE SEQUENCE [LARGE SCALE GENOMIC DNA]</scope>
    <source>
        <strain evidence="1 2">Ho45</strain>
    </source>
</reference>
<dbReference type="EMBL" id="CP023004">
    <property type="protein sequence ID" value="AWI09317.1"/>
    <property type="molecule type" value="Genomic_DNA"/>
</dbReference>
<protein>
    <submittedName>
        <fullName evidence="1">Uncharacterized protein</fullName>
    </submittedName>
</protein>
<evidence type="ECO:0000313" key="1">
    <source>
        <dbReference type="EMBL" id="AWI09317.1"/>
    </source>
</evidence>
<proteinExistence type="predicted"/>
<dbReference type="Proteomes" id="UP000244896">
    <property type="component" value="Chromosome"/>
</dbReference>
<accession>A0A2U8E371</accession>
<organism evidence="1 2">
    <name type="scientific">Ereboglobus luteus</name>
    <dbReference type="NCBI Taxonomy" id="1796921"/>
    <lineage>
        <taxon>Bacteria</taxon>
        <taxon>Pseudomonadati</taxon>
        <taxon>Verrucomicrobiota</taxon>
        <taxon>Opitutia</taxon>
        <taxon>Opitutales</taxon>
        <taxon>Opitutaceae</taxon>
        <taxon>Ereboglobus</taxon>
    </lineage>
</organism>
<evidence type="ECO:0000313" key="2">
    <source>
        <dbReference type="Proteomes" id="UP000244896"/>
    </source>
</evidence>
<gene>
    <name evidence="1" type="ORF">CKA38_08745</name>
</gene>
<keyword evidence="2" id="KW-1185">Reference proteome</keyword>
<dbReference type="RefSeq" id="WP_108825128.1">
    <property type="nucleotide sequence ID" value="NZ_CP023004.1"/>
</dbReference>
<name>A0A2U8E371_9BACT</name>